<dbReference type="Pfam" id="PF13561">
    <property type="entry name" value="adh_short_C2"/>
    <property type="match status" value="1"/>
</dbReference>
<dbReference type="SUPFAM" id="SSF51735">
    <property type="entry name" value="NAD(P)-binding Rossmann-fold domains"/>
    <property type="match status" value="1"/>
</dbReference>
<dbReference type="InterPro" id="IPR036291">
    <property type="entry name" value="NAD(P)-bd_dom_sf"/>
</dbReference>
<reference evidence="1 2" key="1">
    <citation type="journal article" date="2021" name="Microorganisms">
        <title>Acidisoma silvae sp. nov. and Acidisomacellulosilytica sp. nov., Two Acidophilic Bacteria Isolated from Decaying Wood, Hydrolyzing Cellulose and Producing Poly-3-hydroxybutyrate.</title>
        <authorList>
            <person name="Mieszkin S."/>
            <person name="Pouder E."/>
            <person name="Uroz S."/>
            <person name="Simon-Colin C."/>
            <person name="Alain K."/>
        </authorList>
    </citation>
    <scope>NUCLEOTIDE SEQUENCE [LARGE SCALE GENOMIC DNA]</scope>
    <source>
        <strain evidence="1 2">HW T5.17</strain>
    </source>
</reference>
<protein>
    <submittedName>
        <fullName evidence="1">SDR family oxidoreductase</fullName>
    </submittedName>
</protein>
<name>A0A963YXQ5_9PROT</name>
<gene>
    <name evidence="1" type="ORF">ACELLULO517_01415</name>
</gene>
<dbReference type="EMBL" id="JAESVA010000001">
    <property type="protein sequence ID" value="MCB8878875.1"/>
    <property type="molecule type" value="Genomic_DNA"/>
</dbReference>
<dbReference type="RefSeq" id="WP_227305089.1">
    <property type="nucleotide sequence ID" value="NZ_JAESVA010000001.1"/>
</dbReference>
<keyword evidence="2" id="KW-1185">Reference proteome</keyword>
<organism evidence="1 2">
    <name type="scientific">Acidisoma cellulosilyticum</name>
    <dbReference type="NCBI Taxonomy" id="2802395"/>
    <lineage>
        <taxon>Bacteria</taxon>
        <taxon>Pseudomonadati</taxon>
        <taxon>Pseudomonadota</taxon>
        <taxon>Alphaproteobacteria</taxon>
        <taxon>Acetobacterales</taxon>
        <taxon>Acidocellaceae</taxon>
        <taxon>Acidisoma</taxon>
    </lineage>
</organism>
<dbReference type="Gene3D" id="3.40.50.720">
    <property type="entry name" value="NAD(P)-binding Rossmann-like Domain"/>
    <property type="match status" value="1"/>
</dbReference>
<dbReference type="AlphaFoldDB" id="A0A963YXQ5"/>
<evidence type="ECO:0000313" key="2">
    <source>
        <dbReference type="Proteomes" id="UP000721844"/>
    </source>
</evidence>
<evidence type="ECO:0000313" key="1">
    <source>
        <dbReference type="EMBL" id="MCB8878875.1"/>
    </source>
</evidence>
<sequence length="42" mass="4491">MRRSSPPDDIAAAVAFLLWDDAGFMTGQTLHIDGARIGKAAF</sequence>
<proteinExistence type="predicted"/>
<accession>A0A963YXQ5</accession>
<dbReference type="InterPro" id="IPR002347">
    <property type="entry name" value="SDR_fam"/>
</dbReference>
<comment type="caution">
    <text evidence="1">The sequence shown here is derived from an EMBL/GenBank/DDBJ whole genome shotgun (WGS) entry which is preliminary data.</text>
</comment>
<dbReference type="Proteomes" id="UP000721844">
    <property type="component" value="Unassembled WGS sequence"/>
</dbReference>